<evidence type="ECO:0000256" key="1">
    <source>
        <dbReference type="ARBA" id="ARBA00022659"/>
    </source>
</evidence>
<evidence type="ECO:0000259" key="7">
    <source>
        <dbReference type="PROSITE" id="PS50923"/>
    </source>
</evidence>
<feature type="domain" description="Sushi" evidence="7">
    <location>
        <begin position="32"/>
        <end position="91"/>
    </location>
</feature>
<dbReference type="InterPro" id="IPR035976">
    <property type="entry name" value="Sushi/SCR/CCP_sf"/>
</dbReference>
<feature type="domain" description="Sushi" evidence="7">
    <location>
        <begin position="155"/>
        <end position="214"/>
    </location>
</feature>
<dbReference type="AlphaFoldDB" id="A0A6P4ZF04"/>
<dbReference type="Gene3D" id="2.10.70.10">
    <property type="entry name" value="Complement Module, domain 1"/>
    <property type="match status" value="7"/>
</dbReference>
<accession>A0A6P4ZF04</accession>
<feature type="disulfide bond" evidence="5">
    <location>
        <begin position="338"/>
        <end position="381"/>
    </location>
</feature>
<feature type="disulfide bond" evidence="5">
    <location>
        <begin position="34"/>
        <end position="77"/>
    </location>
</feature>
<evidence type="ECO:0000256" key="2">
    <source>
        <dbReference type="ARBA" id="ARBA00022737"/>
    </source>
</evidence>
<feature type="chain" id="PRO_5027654820" evidence="6">
    <location>
        <begin position="20"/>
        <end position="468"/>
    </location>
</feature>
<feature type="disulfide bond" evidence="5">
    <location>
        <begin position="62"/>
        <end position="89"/>
    </location>
</feature>
<protein>
    <submittedName>
        <fullName evidence="9">E-selectin-like isoform X2</fullName>
    </submittedName>
</protein>
<feature type="disulfide bond" evidence="5">
    <location>
        <begin position="217"/>
        <end position="260"/>
    </location>
</feature>
<dbReference type="PANTHER" id="PTHR19325">
    <property type="entry name" value="COMPLEMENT COMPONENT-RELATED SUSHI DOMAIN-CONTAINING"/>
    <property type="match status" value="1"/>
</dbReference>
<proteinExistence type="predicted"/>
<feature type="disulfide bond" evidence="5">
    <location>
        <begin position="245"/>
        <end position="272"/>
    </location>
</feature>
<feature type="signal peptide" evidence="6">
    <location>
        <begin position="1"/>
        <end position="19"/>
    </location>
</feature>
<feature type="domain" description="Sushi" evidence="7">
    <location>
        <begin position="215"/>
        <end position="274"/>
    </location>
</feature>
<keyword evidence="6" id="KW-0732">Signal</keyword>
<dbReference type="GeneID" id="109476088"/>
<dbReference type="InterPro" id="IPR050350">
    <property type="entry name" value="Compl-Cell_Adhes-Reg"/>
</dbReference>
<keyword evidence="8" id="KW-1185">Reference proteome</keyword>
<comment type="caution">
    <text evidence="5">Lacks conserved residue(s) required for the propagation of feature annotation.</text>
</comment>
<gene>
    <name evidence="9" type="primary">LOC109476088</name>
</gene>
<feature type="domain" description="Sushi" evidence="7">
    <location>
        <begin position="93"/>
        <end position="152"/>
    </location>
</feature>
<dbReference type="Proteomes" id="UP000515135">
    <property type="component" value="Unplaced"/>
</dbReference>
<dbReference type="OrthoDB" id="9984531at2759"/>
<dbReference type="SUPFAM" id="SSF57535">
    <property type="entry name" value="Complement control module/SCR domain"/>
    <property type="match status" value="7"/>
</dbReference>
<reference evidence="9" key="1">
    <citation type="submission" date="2025-08" db="UniProtKB">
        <authorList>
            <consortium name="RefSeq"/>
        </authorList>
    </citation>
    <scope>IDENTIFICATION</scope>
    <source>
        <tissue evidence="9">Gonad</tissue>
    </source>
</reference>
<feature type="domain" description="Sushi" evidence="7">
    <location>
        <begin position="275"/>
        <end position="335"/>
    </location>
</feature>
<feature type="disulfide bond" evidence="5">
    <location>
        <begin position="95"/>
        <end position="138"/>
    </location>
</feature>
<feature type="disulfide bond" evidence="5">
    <location>
        <begin position="306"/>
        <end position="333"/>
    </location>
</feature>
<keyword evidence="1 5" id="KW-0768">Sushi</keyword>
<evidence type="ECO:0000256" key="5">
    <source>
        <dbReference type="PROSITE-ProRule" id="PRU00302"/>
    </source>
</evidence>
<keyword evidence="2" id="KW-0677">Repeat</keyword>
<feature type="disulfide bond" evidence="5">
    <location>
        <begin position="431"/>
        <end position="458"/>
    </location>
</feature>
<dbReference type="PROSITE" id="PS50923">
    <property type="entry name" value="SUSHI"/>
    <property type="match status" value="7"/>
</dbReference>
<name>A0A6P4ZF04_BRABE</name>
<feature type="domain" description="Sushi" evidence="7">
    <location>
        <begin position="398"/>
        <end position="460"/>
    </location>
</feature>
<sequence length="468" mass="51346">MKLALVLLVAAAMVWGADGWIWGTRYRRRPSGRCSWPSTGTGVDFSDCWWPFSNGETCNFECEENFERVSGSTNRTCESGSWSGEALVCRRTSGCSSPPYPSGAWRRDCSWPYTEGEVCTYTCFSGFEHTSGNTTRTCSGGQWTGDPIVCERTSAVCPNPPTGFGAMQTGCGWPYEEGETCEFVCRDGYRRTSGDTSRNCNGGTWTGETLVCEYTGCGRLPYSPGAWRTGCYWPYTDGENCTFYCGEGYIEVSGNYTVTCQDGTWSGTPLTCEYTGCEVPEEPSSGVRRKDCWWPFANGENCTYFCVRGHSEVSGDSTVTCRDGAWSGTPLTCEYTGCERPPLTSGSWSPVCWWPYENGKECTYTCRDGHSPVSGNSTITCVDGAWSGIPLECIRTAPGCNPPPVGRRYGTWGPRRCRSPYEEGETCTLSCLRGYQQESGDTSTTCTGGQWTGEPLVCTRRGRQTTDG</sequence>
<dbReference type="RefSeq" id="XP_019632509.1">
    <property type="nucleotide sequence ID" value="XM_019776950.1"/>
</dbReference>
<dbReference type="PANTHER" id="PTHR19325:SF567">
    <property type="entry name" value="SUSHI, VON WILLEBRAND FACTOR TYPE A, EGF AND PENTRAXIN DOMAIN-CONTAINING PROTEIN 1-LIKE"/>
    <property type="match status" value="1"/>
</dbReference>
<evidence type="ECO:0000313" key="8">
    <source>
        <dbReference type="Proteomes" id="UP000515135"/>
    </source>
</evidence>
<evidence type="ECO:0000256" key="6">
    <source>
        <dbReference type="SAM" id="SignalP"/>
    </source>
</evidence>
<evidence type="ECO:0000256" key="4">
    <source>
        <dbReference type="ARBA" id="ARBA00023180"/>
    </source>
</evidence>
<dbReference type="Pfam" id="PF00084">
    <property type="entry name" value="Sushi"/>
    <property type="match status" value="7"/>
</dbReference>
<feature type="disulfide bond" evidence="5">
    <location>
        <begin position="185"/>
        <end position="212"/>
    </location>
</feature>
<feature type="disulfide bond" evidence="5">
    <location>
        <begin position="157"/>
        <end position="200"/>
    </location>
</feature>
<evidence type="ECO:0000256" key="3">
    <source>
        <dbReference type="ARBA" id="ARBA00023157"/>
    </source>
</evidence>
<dbReference type="SMART" id="SM00032">
    <property type="entry name" value="CCP"/>
    <property type="match status" value="7"/>
</dbReference>
<organism evidence="8 9">
    <name type="scientific">Branchiostoma belcheri</name>
    <name type="common">Amphioxus</name>
    <dbReference type="NCBI Taxonomy" id="7741"/>
    <lineage>
        <taxon>Eukaryota</taxon>
        <taxon>Metazoa</taxon>
        <taxon>Chordata</taxon>
        <taxon>Cephalochordata</taxon>
        <taxon>Leptocardii</taxon>
        <taxon>Amphioxiformes</taxon>
        <taxon>Branchiostomatidae</taxon>
        <taxon>Branchiostoma</taxon>
    </lineage>
</organism>
<feature type="domain" description="Sushi" evidence="7">
    <location>
        <begin position="336"/>
        <end position="395"/>
    </location>
</feature>
<dbReference type="CDD" id="cd00033">
    <property type="entry name" value="CCP"/>
    <property type="match status" value="7"/>
</dbReference>
<dbReference type="InterPro" id="IPR000436">
    <property type="entry name" value="Sushi_SCR_CCP_dom"/>
</dbReference>
<evidence type="ECO:0000313" key="9">
    <source>
        <dbReference type="RefSeq" id="XP_019632509.1"/>
    </source>
</evidence>
<feature type="disulfide bond" evidence="5">
    <location>
        <begin position="366"/>
        <end position="393"/>
    </location>
</feature>
<keyword evidence="3 5" id="KW-1015">Disulfide bond</keyword>
<feature type="disulfide bond" evidence="5">
    <location>
        <begin position="123"/>
        <end position="150"/>
    </location>
</feature>
<keyword evidence="4" id="KW-0325">Glycoprotein</keyword>